<name>A0A438FGN0_VITVI</name>
<evidence type="ECO:0000313" key="2">
    <source>
        <dbReference type="Proteomes" id="UP000288805"/>
    </source>
</evidence>
<evidence type="ECO:0000313" key="1">
    <source>
        <dbReference type="EMBL" id="RVW59126.1"/>
    </source>
</evidence>
<gene>
    <name evidence="1" type="ORF">CK203_105522</name>
</gene>
<proteinExistence type="predicted"/>
<sequence>MGFGDIQEGIQEREHPLPAVESQFDLFVAKETVFWACIIEGSAVGNLLSTGPIIAIGHVHCWTQGEMHPPSWSLFLVLSGSIGEQLTGCHIDQFAHPWVFKARETVPHVANDRCLHKIGRATWSTRMRLTSKSPISRDRMRASRCGCSVRVGSTGGKMIVSSMGGLGHLKSDKPWIIGRSFSYDMERGVRSGLSGRLGPPVFDRTASAGPESIDVLFVSSGAQAGGEYFAQQRVVANVERHELSIMHDMVEGKGVESMSSSLLLMEPMVARLGGFFHLVAPLGANERSAHGGDHRSELSSRGARGMGVCGSCGLTLYVSRITPTVPGYIDFGSDLEFATWPLERWRQGGPDVEAWMRSTAFSSLNLSVS</sequence>
<dbReference type="EMBL" id="QGNW01000906">
    <property type="protein sequence ID" value="RVW59126.1"/>
    <property type="molecule type" value="Genomic_DNA"/>
</dbReference>
<dbReference type="AlphaFoldDB" id="A0A438FGN0"/>
<organism evidence="1 2">
    <name type="scientific">Vitis vinifera</name>
    <name type="common">Grape</name>
    <dbReference type="NCBI Taxonomy" id="29760"/>
    <lineage>
        <taxon>Eukaryota</taxon>
        <taxon>Viridiplantae</taxon>
        <taxon>Streptophyta</taxon>
        <taxon>Embryophyta</taxon>
        <taxon>Tracheophyta</taxon>
        <taxon>Spermatophyta</taxon>
        <taxon>Magnoliopsida</taxon>
        <taxon>eudicotyledons</taxon>
        <taxon>Gunneridae</taxon>
        <taxon>Pentapetalae</taxon>
        <taxon>rosids</taxon>
        <taxon>Vitales</taxon>
        <taxon>Vitaceae</taxon>
        <taxon>Viteae</taxon>
        <taxon>Vitis</taxon>
    </lineage>
</organism>
<protein>
    <submittedName>
        <fullName evidence="1">Uncharacterized protein</fullName>
    </submittedName>
</protein>
<accession>A0A438FGN0</accession>
<dbReference type="Proteomes" id="UP000288805">
    <property type="component" value="Unassembled WGS sequence"/>
</dbReference>
<reference evidence="1 2" key="1">
    <citation type="journal article" date="2018" name="PLoS Genet.">
        <title>Population sequencing reveals clonal diversity and ancestral inbreeding in the grapevine cultivar Chardonnay.</title>
        <authorList>
            <person name="Roach M.J."/>
            <person name="Johnson D.L."/>
            <person name="Bohlmann J."/>
            <person name="van Vuuren H.J."/>
            <person name="Jones S.J."/>
            <person name="Pretorius I.S."/>
            <person name="Schmidt S.A."/>
            <person name="Borneman A.R."/>
        </authorList>
    </citation>
    <scope>NUCLEOTIDE SEQUENCE [LARGE SCALE GENOMIC DNA]</scope>
    <source>
        <strain evidence="2">cv. Chardonnay</strain>
        <tissue evidence="1">Leaf</tissue>
    </source>
</reference>
<comment type="caution">
    <text evidence="1">The sequence shown here is derived from an EMBL/GenBank/DDBJ whole genome shotgun (WGS) entry which is preliminary data.</text>
</comment>